<feature type="region of interest" description="Disordered" evidence="1">
    <location>
        <begin position="289"/>
        <end position="448"/>
    </location>
</feature>
<sequence>MDTTIDQQVVMDEALVPHAKRLRIGRSNFRLLPDISSKESTLQLVYDVLCLSLFFKAFLVTTDVLEIYMQEFWATSTVHHHSIRFKMDNKKHIVNLESFRDMLHICPRLPHQPFIEPPFEEEILAFFIFLDTTEQLGSSLMLTSTSCISHGDPLMPSSTSVEHKDTKKSNEMYYPRHQNTQQFRALLPIEFTNEDIKNSNAYKEYYAVATGATLPKPKASVRKTRSSFGITITTPTAAAGPRRTTSEKGKQAAKASKAKSLSYLFEVAMTEAQQLNLATKKSLQQTHISQASASSVDEGTNTIPGVPDVPTDDYEEDISWKSSDDEGDDDEGNDGDDDDVDDGVEGDGDDDDEDDDGEEGNDDDDDQEDEGDDDEDDEEKGGNDEQASDEEEFIHPSLSTHTEEEPMDEKSFDPIPKTPKDTDDEGNGEENLGLNVGREEGHDEKEEEDELYRDVNINQGSVAPLPMYAPTITPSTIATITTTIQAPTPPTTAPSTLIQDLPNFGSLFSFDNQLRTLEANLFEFMQTNQFAGAVSSIPEIVQRYMDQRINEAVKIIKEQVKEQVKVQVSKILSKIKQTVNEQLEAEVLTRSSHSSKTSYAVAADLSEIELKNILIKKMESNKSIQRSNEQRNHYKALGRKRLQFYGFAVNRESARDVYSKRRIIAVIELKIVDWHNYKQLDWITVRRDDDKLYKFNEVDFKRLRIQDIEDMLLLPIQGKLTNLTVEERFSFNRNKLMRIDELHKFNDGKLTDVRTALDDRLKGIQMKDLPKSIWRKSDKDRAATMIQAIDKMLKTRRIMRSLERNPRLLSGIEDSHHVPSDAMHNPSQPLKAKKTLFQDSQRYTYFYRLPHSELVASDALNDFQIKFSISIGETITHWFTLIVLSALRRSDNENMLSLINLVTPTKPRRMTKPYPSHRFIANCFNAGNFKMEVKTGIHVKSFPNTLWFANHYYKSGHFWDIDGDLVIFDEDEAVDGDLEKDKQEKDKIRSKPGKNGKRGEAERSQKQLQRVVPTNYNPKRERFLIASRFPTPPLACAFFSPGATVTNIEYKILVPKLPKNCARYEKCGHPNIFESSNDSTNVVNAPREPVVVKQDHGVNPPHIDKCCCECGNALDGIYCQQCIFLIQRAIPTKKTQYLAFQNLTLLMNLPTFSTHLRNLLYILVKIAEAHTRIFSVNWGPHETFQCQPTNEEYYHEQNSCYNSNSFGSNHCQPPKYTVNHPIFNSHNDFLNSQNELSIAQNTIMEQMTQLTSMCELVCQFFQKKQEEKRIEEEQVANARYWKILACCDDDDDYDYAITPEETDNSLSMGDEHLDTILATGSDEVIKSSVENLVPIPSESEGITDTMCDVHLVKNPTPLEAKDRLKIVLNSNDDISSSDDDSFYNENIEYVEVSPHDSELVSLEAAEIVILKVEEIEDDNLREKLLNSSSTSPKSFLEETNTFHNSLPEFENFCFDLEEITSGSTTTHSDISLLDYEAFHFDDDHIKEISSGSTTTHSDVSLSEYDSFIFDLTHEEFVDELAHIISPPEYDCFYFWNLPDPGITINLVYSFKPGLSYRCGAFKKFNTHRSHLNECPMIINGKNTPILDVLLFHFYPLDQLKYGGDWVKHRDLKQALRGRHPMLISSLIFLFSS</sequence>
<dbReference type="EMBL" id="BKCJ010003636">
    <property type="protein sequence ID" value="GEU56275.1"/>
    <property type="molecule type" value="Genomic_DNA"/>
</dbReference>
<name>A0A6L2L7J0_TANCI</name>
<feature type="region of interest" description="Disordered" evidence="1">
    <location>
        <begin position="978"/>
        <end position="1010"/>
    </location>
</feature>
<feature type="region of interest" description="Disordered" evidence="1">
    <location>
        <begin position="232"/>
        <end position="253"/>
    </location>
</feature>
<reference evidence="2" key="1">
    <citation type="journal article" date="2019" name="Sci. Rep.">
        <title>Draft genome of Tanacetum cinerariifolium, the natural source of mosquito coil.</title>
        <authorList>
            <person name="Yamashiro T."/>
            <person name="Shiraishi A."/>
            <person name="Satake H."/>
            <person name="Nakayama K."/>
        </authorList>
    </citation>
    <scope>NUCLEOTIDE SEQUENCE</scope>
</reference>
<gene>
    <name evidence="2" type="ORF">Tci_028253</name>
</gene>
<dbReference type="PANTHER" id="PTHR35711">
    <property type="entry name" value="EXPRESSED PROTEIN"/>
    <property type="match status" value="1"/>
</dbReference>
<comment type="caution">
    <text evidence="2">The sequence shown here is derived from an EMBL/GenBank/DDBJ whole genome shotgun (WGS) entry which is preliminary data.</text>
</comment>
<proteinExistence type="predicted"/>
<feature type="compositionally biased region" description="Acidic residues" evidence="1">
    <location>
        <begin position="325"/>
        <end position="379"/>
    </location>
</feature>
<feature type="compositionally biased region" description="Basic and acidic residues" evidence="1">
    <location>
        <begin position="978"/>
        <end position="989"/>
    </location>
</feature>
<dbReference type="PANTHER" id="PTHR35711:SF1">
    <property type="entry name" value="ECTODERMAL, ISOFORM F"/>
    <property type="match status" value="1"/>
</dbReference>
<organism evidence="2">
    <name type="scientific">Tanacetum cinerariifolium</name>
    <name type="common">Dalmatian daisy</name>
    <name type="synonym">Chrysanthemum cinerariifolium</name>
    <dbReference type="NCBI Taxonomy" id="118510"/>
    <lineage>
        <taxon>Eukaryota</taxon>
        <taxon>Viridiplantae</taxon>
        <taxon>Streptophyta</taxon>
        <taxon>Embryophyta</taxon>
        <taxon>Tracheophyta</taxon>
        <taxon>Spermatophyta</taxon>
        <taxon>Magnoliopsida</taxon>
        <taxon>eudicotyledons</taxon>
        <taxon>Gunneridae</taxon>
        <taxon>Pentapetalae</taxon>
        <taxon>asterids</taxon>
        <taxon>campanulids</taxon>
        <taxon>Asterales</taxon>
        <taxon>Asteraceae</taxon>
        <taxon>Asteroideae</taxon>
        <taxon>Anthemideae</taxon>
        <taxon>Anthemidinae</taxon>
        <taxon>Tanacetum</taxon>
    </lineage>
</organism>
<evidence type="ECO:0008006" key="3">
    <source>
        <dbReference type="Google" id="ProtNLM"/>
    </source>
</evidence>
<feature type="compositionally biased region" description="Basic and acidic residues" evidence="1">
    <location>
        <begin position="401"/>
        <end position="412"/>
    </location>
</feature>
<protein>
    <recommendedName>
        <fullName evidence="3">Reverse transcriptase domain-containing protein</fullName>
    </recommendedName>
</protein>
<evidence type="ECO:0000256" key="1">
    <source>
        <dbReference type="SAM" id="MobiDB-lite"/>
    </source>
</evidence>
<evidence type="ECO:0000313" key="2">
    <source>
        <dbReference type="EMBL" id="GEU56275.1"/>
    </source>
</evidence>
<feature type="compositionally biased region" description="Low complexity" evidence="1">
    <location>
        <begin position="232"/>
        <end position="243"/>
    </location>
</feature>
<accession>A0A6L2L7J0</accession>
<feature type="compositionally biased region" description="Polar residues" evidence="1">
    <location>
        <begin position="289"/>
        <end position="303"/>
    </location>
</feature>